<feature type="non-terminal residue" evidence="2">
    <location>
        <position position="1"/>
    </location>
</feature>
<evidence type="ECO:0000313" key="2">
    <source>
        <dbReference type="EMBL" id="GFD27106.1"/>
    </source>
</evidence>
<sequence length="51" mass="5240">ATTTTTTTTPMTNAQLKALIDPGIVDALAALNADRSLNGKDSHDSGTGVRR</sequence>
<reference evidence="2" key="1">
    <citation type="journal article" date="2019" name="Sci. Rep.">
        <title>Draft genome of Tanacetum cinerariifolium, the natural source of mosquito coil.</title>
        <authorList>
            <person name="Yamashiro T."/>
            <person name="Shiraishi A."/>
            <person name="Satake H."/>
            <person name="Nakayama K."/>
        </authorList>
    </citation>
    <scope>NUCLEOTIDE SEQUENCE</scope>
</reference>
<proteinExistence type="predicted"/>
<name>A0A699V185_TANCI</name>
<comment type="caution">
    <text evidence="2">The sequence shown here is derived from an EMBL/GenBank/DDBJ whole genome shotgun (WGS) entry which is preliminary data.</text>
</comment>
<accession>A0A699V185</accession>
<dbReference type="EMBL" id="BKCJ011374214">
    <property type="protein sequence ID" value="GFD27106.1"/>
    <property type="molecule type" value="Genomic_DNA"/>
</dbReference>
<organism evidence="2">
    <name type="scientific">Tanacetum cinerariifolium</name>
    <name type="common">Dalmatian daisy</name>
    <name type="synonym">Chrysanthemum cinerariifolium</name>
    <dbReference type="NCBI Taxonomy" id="118510"/>
    <lineage>
        <taxon>Eukaryota</taxon>
        <taxon>Viridiplantae</taxon>
        <taxon>Streptophyta</taxon>
        <taxon>Embryophyta</taxon>
        <taxon>Tracheophyta</taxon>
        <taxon>Spermatophyta</taxon>
        <taxon>Magnoliopsida</taxon>
        <taxon>eudicotyledons</taxon>
        <taxon>Gunneridae</taxon>
        <taxon>Pentapetalae</taxon>
        <taxon>asterids</taxon>
        <taxon>campanulids</taxon>
        <taxon>Asterales</taxon>
        <taxon>Asteraceae</taxon>
        <taxon>Asteroideae</taxon>
        <taxon>Anthemideae</taxon>
        <taxon>Anthemidinae</taxon>
        <taxon>Tanacetum</taxon>
    </lineage>
</organism>
<evidence type="ECO:0000256" key="1">
    <source>
        <dbReference type="SAM" id="MobiDB-lite"/>
    </source>
</evidence>
<feature type="region of interest" description="Disordered" evidence="1">
    <location>
        <begin position="32"/>
        <end position="51"/>
    </location>
</feature>
<protein>
    <submittedName>
        <fullName evidence="2">Uncharacterized protein</fullName>
    </submittedName>
</protein>
<gene>
    <name evidence="2" type="ORF">Tci_899075</name>
</gene>
<dbReference type="AlphaFoldDB" id="A0A699V185"/>